<evidence type="ECO:0000313" key="1">
    <source>
        <dbReference type="EMBL" id="RKF62255.1"/>
    </source>
</evidence>
<protein>
    <submittedName>
        <fullName evidence="1">Uncharacterized protein</fullName>
    </submittedName>
</protein>
<dbReference type="Proteomes" id="UP000286134">
    <property type="component" value="Unassembled WGS sequence"/>
</dbReference>
<dbReference type="EMBL" id="MCFK01003490">
    <property type="protein sequence ID" value="RKF62255.1"/>
    <property type="molecule type" value="Genomic_DNA"/>
</dbReference>
<evidence type="ECO:0000313" key="2">
    <source>
        <dbReference type="Proteomes" id="UP000286134"/>
    </source>
</evidence>
<accession>A0A420HXS3</accession>
<comment type="caution">
    <text evidence="1">The sequence shown here is derived from an EMBL/GenBank/DDBJ whole genome shotgun (WGS) entry which is preliminary data.</text>
</comment>
<organism evidence="1 2">
    <name type="scientific">Erysiphe neolycopersici</name>
    <dbReference type="NCBI Taxonomy" id="212602"/>
    <lineage>
        <taxon>Eukaryota</taxon>
        <taxon>Fungi</taxon>
        <taxon>Dikarya</taxon>
        <taxon>Ascomycota</taxon>
        <taxon>Pezizomycotina</taxon>
        <taxon>Leotiomycetes</taxon>
        <taxon>Erysiphales</taxon>
        <taxon>Erysiphaceae</taxon>
        <taxon>Erysiphe</taxon>
    </lineage>
</organism>
<gene>
    <name evidence="1" type="ORF">OnM2_034090</name>
</gene>
<sequence length="176" mass="20183">MWDHVELVKEATKNGNLEQTYRCLASRGCRREFLLKNGNGRSNINRHLKNKHKISIEGVIRPSGTMSLDSFVSKRPRLDPLEMTKTNLKTAILQAIVDMDFSFDSVERKSFISLLSLASNGIAPNLMVKADAMRDFALHMHLVNLRHWTAKALQDVEYMRQIHFTTDSWSTPARKN</sequence>
<keyword evidence="2" id="KW-1185">Reference proteome</keyword>
<proteinExistence type="predicted"/>
<dbReference type="AlphaFoldDB" id="A0A420HXS3"/>
<feature type="non-terminal residue" evidence="1">
    <location>
        <position position="176"/>
    </location>
</feature>
<reference evidence="1 2" key="1">
    <citation type="journal article" date="2018" name="BMC Genomics">
        <title>Comparative genome analyses reveal sequence features reflecting distinct modes of host-adaptation between dicot and monocot powdery mildew.</title>
        <authorList>
            <person name="Wu Y."/>
            <person name="Ma X."/>
            <person name="Pan Z."/>
            <person name="Kale S.D."/>
            <person name="Song Y."/>
            <person name="King H."/>
            <person name="Zhang Q."/>
            <person name="Presley C."/>
            <person name="Deng X."/>
            <person name="Wei C.I."/>
            <person name="Xiao S."/>
        </authorList>
    </citation>
    <scope>NUCLEOTIDE SEQUENCE [LARGE SCALE GENOMIC DNA]</scope>
    <source>
        <strain evidence="1">UMSG2</strain>
    </source>
</reference>
<name>A0A420HXS3_9PEZI</name>